<keyword evidence="9 11" id="KW-1133">Transmembrane helix</keyword>
<dbReference type="GO" id="GO:0004252">
    <property type="term" value="F:serine-type endopeptidase activity"/>
    <property type="evidence" value="ECO:0007669"/>
    <property type="project" value="InterPro"/>
</dbReference>
<feature type="domain" description="Peptidase S54 rhomboid" evidence="12">
    <location>
        <begin position="140"/>
        <end position="283"/>
    </location>
</feature>
<accession>A0A814EHH2</accession>
<comment type="caution">
    <text evidence="11">Lacks conserved residue(s) required for the propagation of feature annotation.</text>
</comment>
<name>A0A814EHH2_9BILA</name>
<evidence type="ECO:0000256" key="10">
    <source>
        <dbReference type="ARBA" id="ARBA00023136"/>
    </source>
</evidence>
<evidence type="ECO:0000259" key="12">
    <source>
        <dbReference type="Pfam" id="PF01694"/>
    </source>
</evidence>
<comment type="similarity">
    <text evidence="3 11">Belongs to the peptidase S54 family.</text>
</comment>
<dbReference type="SUPFAM" id="SSF144091">
    <property type="entry name" value="Rhomboid-like"/>
    <property type="match status" value="1"/>
</dbReference>
<dbReference type="InterPro" id="IPR035952">
    <property type="entry name" value="Rhomboid-like_sf"/>
</dbReference>
<evidence type="ECO:0000313" key="15">
    <source>
        <dbReference type="Proteomes" id="UP000663864"/>
    </source>
</evidence>
<dbReference type="AlphaFoldDB" id="A0A814EHH2"/>
<dbReference type="Proteomes" id="UP000663864">
    <property type="component" value="Unassembled WGS sequence"/>
</dbReference>
<gene>
    <name evidence="14" type="ORF">JBS370_LOCUS24623</name>
    <name evidence="13" type="ORF">ZHD862_LOCUS10931</name>
</gene>
<comment type="catalytic activity">
    <reaction evidence="1 11">
        <text>Cleaves type-1 transmembrane domains using a catalytic dyad composed of serine and histidine that are contributed by different transmembrane domains.</text>
        <dbReference type="EC" id="3.4.21.105"/>
    </reaction>
</comment>
<comment type="caution">
    <text evidence="13">The sequence shown here is derived from an EMBL/GenBank/DDBJ whole genome shotgun (WGS) entry which is preliminary data.</text>
</comment>
<reference evidence="13" key="1">
    <citation type="submission" date="2021-02" db="EMBL/GenBank/DDBJ databases">
        <authorList>
            <person name="Nowell W R."/>
        </authorList>
    </citation>
    <scope>NUCLEOTIDE SEQUENCE</scope>
</reference>
<evidence type="ECO:0000313" key="13">
    <source>
        <dbReference type="EMBL" id="CAF0969558.1"/>
    </source>
</evidence>
<evidence type="ECO:0000256" key="8">
    <source>
        <dbReference type="ARBA" id="ARBA00022825"/>
    </source>
</evidence>
<dbReference type="PANTHER" id="PTHR22936:SF69">
    <property type="entry name" value="RHOMBOID-LIKE PROTEIN"/>
    <property type="match status" value="1"/>
</dbReference>
<evidence type="ECO:0000256" key="3">
    <source>
        <dbReference type="ARBA" id="ARBA00009045"/>
    </source>
</evidence>
<evidence type="ECO:0000256" key="1">
    <source>
        <dbReference type="ARBA" id="ARBA00000156"/>
    </source>
</evidence>
<evidence type="ECO:0000256" key="9">
    <source>
        <dbReference type="ARBA" id="ARBA00022989"/>
    </source>
</evidence>
<dbReference type="InterPro" id="IPR022764">
    <property type="entry name" value="Peptidase_S54_rhomboid_dom"/>
</dbReference>
<dbReference type="InterPro" id="IPR002610">
    <property type="entry name" value="Peptidase_S54_rhomboid-like"/>
</dbReference>
<keyword evidence="8 11" id="KW-0720">Serine protease</keyword>
<proteinExistence type="inferred from homology"/>
<dbReference type="PANTHER" id="PTHR22936">
    <property type="entry name" value="RHOMBOID-RELATED"/>
    <property type="match status" value="1"/>
</dbReference>
<evidence type="ECO:0000256" key="4">
    <source>
        <dbReference type="ARBA" id="ARBA00013039"/>
    </source>
</evidence>
<dbReference type="GO" id="GO:0016020">
    <property type="term" value="C:membrane"/>
    <property type="evidence" value="ECO:0007669"/>
    <property type="project" value="UniProtKB-SubCell"/>
</dbReference>
<evidence type="ECO:0000256" key="7">
    <source>
        <dbReference type="ARBA" id="ARBA00022801"/>
    </source>
</evidence>
<keyword evidence="5 11" id="KW-0645">Protease</keyword>
<keyword evidence="10 11" id="KW-0472">Membrane</keyword>
<evidence type="ECO:0000256" key="6">
    <source>
        <dbReference type="ARBA" id="ARBA00022692"/>
    </source>
</evidence>
<dbReference type="Gene3D" id="1.20.1540.10">
    <property type="entry name" value="Rhomboid-like"/>
    <property type="match status" value="1"/>
</dbReference>
<evidence type="ECO:0000313" key="14">
    <source>
        <dbReference type="EMBL" id="CAF3970778.1"/>
    </source>
</evidence>
<protein>
    <recommendedName>
        <fullName evidence="4">rhomboid protease</fullName>
        <ecNumber evidence="4">3.4.21.105</ecNumber>
    </recommendedName>
</protein>
<dbReference type="EC" id="3.4.21.105" evidence="4"/>
<feature type="transmembrane region" description="Helical" evidence="11">
    <location>
        <begin position="236"/>
        <end position="255"/>
    </location>
</feature>
<dbReference type="EMBL" id="CAJOBD010003889">
    <property type="protein sequence ID" value="CAF3970778.1"/>
    <property type="molecule type" value="Genomic_DNA"/>
</dbReference>
<evidence type="ECO:0000256" key="5">
    <source>
        <dbReference type="ARBA" id="ARBA00022670"/>
    </source>
</evidence>
<evidence type="ECO:0000256" key="2">
    <source>
        <dbReference type="ARBA" id="ARBA00004141"/>
    </source>
</evidence>
<dbReference type="Pfam" id="PF01694">
    <property type="entry name" value="Rhomboid"/>
    <property type="match status" value="1"/>
</dbReference>
<feature type="transmembrane region" description="Helical" evidence="11">
    <location>
        <begin position="178"/>
        <end position="197"/>
    </location>
</feature>
<keyword evidence="6 11" id="KW-0812">Transmembrane</keyword>
<evidence type="ECO:0000256" key="11">
    <source>
        <dbReference type="RuleBase" id="RU362115"/>
    </source>
</evidence>
<comment type="function">
    <text evidence="11">Serine protease involved in intramembrane proteolysis.</text>
</comment>
<sequence>MPTSTKTMWTKIKDKFSLPQKQITLSVHSTSCDSLKLFDTYHDNKDVLIEIDQQDHTIHVTSSSLEPHCPIFTLSIGIFDILVLLVLYIVQEGTVITSETWIKMGCKYVPCMKPLYSKAEQEMYNAGLKSRCQSFLFPYQFFRFFTPIFLHGDITHLLSNLIYQALVGTLLEGKYGKITLGICYILFGFSANVMSSLCNPKSISLGASGAVYGLLFFCIIDNTLRIFTITNIQDKIIQFLITLLVIPYFILSIFLDVDSSGHVDHAAHIGGAIMGVLVAIFLCDMPAFITTRISNGKKRIQLIALILIIGYFVITLMIFYLFIPVHLK</sequence>
<keyword evidence="7 11" id="KW-0378">Hydrolase</keyword>
<feature type="transmembrane region" description="Helical" evidence="11">
    <location>
        <begin position="203"/>
        <end position="224"/>
    </location>
</feature>
<dbReference type="GO" id="GO:0006508">
    <property type="term" value="P:proteolysis"/>
    <property type="evidence" value="ECO:0007669"/>
    <property type="project" value="UniProtKB-KW"/>
</dbReference>
<feature type="transmembrane region" description="Helical" evidence="11">
    <location>
        <begin position="302"/>
        <end position="323"/>
    </location>
</feature>
<feature type="transmembrane region" description="Helical" evidence="11">
    <location>
        <begin position="267"/>
        <end position="290"/>
    </location>
</feature>
<dbReference type="EMBL" id="CAJNOT010000401">
    <property type="protein sequence ID" value="CAF0969558.1"/>
    <property type="molecule type" value="Genomic_DNA"/>
</dbReference>
<organism evidence="13 15">
    <name type="scientific">Rotaria sordida</name>
    <dbReference type="NCBI Taxonomy" id="392033"/>
    <lineage>
        <taxon>Eukaryota</taxon>
        <taxon>Metazoa</taxon>
        <taxon>Spiralia</taxon>
        <taxon>Gnathifera</taxon>
        <taxon>Rotifera</taxon>
        <taxon>Eurotatoria</taxon>
        <taxon>Bdelloidea</taxon>
        <taxon>Philodinida</taxon>
        <taxon>Philodinidae</taxon>
        <taxon>Rotaria</taxon>
    </lineage>
</organism>
<comment type="subcellular location">
    <subcellularLocation>
        <location evidence="2 11">Membrane</location>
        <topology evidence="2 11">Multi-pass membrane protein</topology>
    </subcellularLocation>
</comment>
<feature type="transmembrane region" description="Helical" evidence="11">
    <location>
        <begin position="71"/>
        <end position="90"/>
    </location>
</feature>
<dbReference type="Proteomes" id="UP000663836">
    <property type="component" value="Unassembled WGS sequence"/>
</dbReference>